<dbReference type="RefSeq" id="WP_055215173.1">
    <property type="nucleotide sequence ID" value="NZ_CZBU01000002.1"/>
</dbReference>
<feature type="domain" description="Tyr recombinase" evidence="6">
    <location>
        <begin position="169"/>
        <end position="384"/>
    </location>
</feature>
<dbReference type="CDD" id="cd01189">
    <property type="entry name" value="INT_ICEBs1_C_like"/>
    <property type="match status" value="1"/>
</dbReference>
<evidence type="ECO:0000313" key="8">
    <source>
        <dbReference type="EMBL" id="RHC13208.1"/>
    </source>
</evidence>
<dbReference type="Proteomes" id="UP000095621">
    <property type="component" value="Unassembled WGS sequence"/>
</dbReference>
<dbReference type="Gene3D" id="1.10.443.10">
    <property type="entry name" value="Intergrase catalytic core"/>
    <property type="match status" value="1"/>
</dbReference>
<evidence type="ECO:0000256" key="5">
    <source>
        <dbReference type="ARBA" id="ARBA00023172"/>
    </source>
</evidence>
<evidence type="ECO:0000256" key="2">
    <source>
        <dbReference type="ARBA" id="ARBA00008857"/>
    </source>
</evidence>
<dbReference type="PROSITE" id="PS51898">
    <property type="entry name" value="TYR_RECOMBINASE"/>
    <property type="match status" value="1"/>
</dbReference>
<dbReference type="Proteomes" id="UP000285844">
    <property type="component" value="Unassembled WGS sequence"/>
</dbReference>
<reference evidence="7 9" key="1">
    <citation type="submission" date="2015-09" db="EMBL/GenBank/DDBJ databases">
        <authorList>
            <consortium name="Pathogen Informatics"/>
        </authorList>
    </citation>
    <scope>NUCLEOTIDE SEQUENCE [LARGE SCALE GENOMIC DNA]</scope>
    <source>
        <strain evidence="7 9">2789STDY5834875</strain>
    </source>
</reference>
<dbReference type="GO" id="GO:0015074">
    <property type="term" value="P:DNA integration"/>
    <property type="evidence" value="ECO:0007669"/>
    <property type="project" value="UniProtKB-KW"/>
</dbReference>
<gene>
    <name evidence="7" type="primary">Int-Tn_1</name>
    <name evidence="8" type="ORF">DW858_07710</name>
    <name evidence="7" type="ORF">ERS852490_01095</name>
</gene>
<protein>
    <submittedName>
        <fullName evidence="7 8">Integrase</fullName>
    </submittedName>
</protein>
<name>A0A174YV00_9FIRM</name>
<dbReference type="InterPro" id="IPR011010">
    <property type="entry name" value="DNA_brk_join_enz"/>
</dbReference>
<evidence type="ECO:0000313" key="9">
    <source>
        <dbReference type="Proteomes" id="UP000095621"/>
    </source>
</evidence>
<evidence type="ECO:0000256" key="4">
    <source>
        <dbReference type="ARBA" id="ARBA00023125"/>
    </source>
</evidence>
<dbReference type="Gene3D" id="3.30.160.60">
    <property type="entry name" value="Classic Zinc Finger"/>
    <property type="match status" value="1"/>
</dbReference>
<evidence type="ECO:0000313" key="10">
    <source>
        <dbReference type="Proteomes" id="UP000285844"/>
    </source>
</evidence>
<dbReference type="PANTHER" id="PTHR30349:SF91">
    <property type="entry name" value="INTA PROTEIN"/>
    <property type="match status" value="1"/>
</dbReference>
<dbReference type="PANTHER" id="PTHR30349">
    <property type="entry name" value="PHAGE INTEGRASE-RELATED"/>
    <property type="match status" value="1"/>
</dbReference>
<dbReference type="InterPro" id="IPR004107">
    <property type="entry name" value="Integrase_SAM-like_N"/>
</dbReference>
<dbReference type="InterPro" id="IPR010998">
    <property type="entry name" value="Integrase_recombinase_N"/>
</dbReference>
<dbReference type="SUPFAM" id="SSF56349">
    <property type="entry name" value="DNA breaking-rejoining enzymes"/>
    <property type="match status" value="1"/>
</dbReference>
<accession>A0A174YV00</accession>
<comment type="function">
    <text evidence="1">Site-specific tyrosine recombinase, which acts by catalyzing the cutting and rejoining of the recombining DNA molecules.</text>
</comment>
<dbReference type="OrthoDB" id="111144at2"/>
<evidence type="ECO:0000259" key="6">
    <source>
        <dbReference type="PROSITE" id="PS51898"/>
    </source>
</evidence>
<proteinExistence type="inferred from homology"/>
<dbReference type="Pfam" id="PF00589">
    <property type="entry name" value="Phage_integrase"/>
    <property type="match status" value="1"/>
</dbReference>
<organism evidence="7 9">
    <name type="scientific">Lachnospira eligens</name>
    <dbReference type="NCBI Taxonomy" id="39485"/>
    <lineage>
        <taxon>Bacteria</taxon>
        <taxon>Bacillati</taxon>
        <taxon>Bacillota</taxon>
        <taxon>Clostridia</taxon>
        <taxon>Lachnospirales</taxon>
        <taxon>Lachnospiraceae</taxon>
        <taxon>Lachnospira</taxon>
    </lineage>
</organism>
<reference evidence="8 10" key="2">
    <citation type="submission" date="2018-08" db="EMBL/GenBank/DDBJ databases">
        <title>A genome reference for cultivated species of the human gut microbiota.</title>
        <authorList>
            <person name="Zou Y."/>
            <person name="Xue W."/>
            <person name="Luo G."/>
        </authorList>
    </citation>
    <scope>NUCLEOTIDE SEQUENCE [LARGE SCALE GENOMIC DNA]</scope>
    <source>
        <strain evidence="8 10">AM37-3BH</strain>
    </source>
</reference>
<dbReference type="Pfam" id="PF14659">
    <property type="entry name" value="Phage_int_SAM_3"/>
    <property type="match status" value="1"/>
</dbReference>
<evidence type="ECO:0000313" key="7">
    <source>
        <dbReference type="EMBL" id="CUQ76509.1"/>
    </source>
</evidence>
<keyword evidence="5" id="KW-0233">DNA recombination</keyword>
<dbReference type="InterPro" id="IPR050090">
    <property type="entry name" value="Tyrosine_recombinase_XerCD"/>
</dbReference>
<keyword evidence="4" id="KW-0238">DNA-binding</keyword>
<dbReference type="Gene3D" id="1.10.150.130">
    <property type="match status" value="1"/>
</dbReference>
<dbReference type="AlphaFoldDB" id="A0A174YV00"/>
<dbReference type="EMBL" id="CZBU01000002">
    <property type="protein sequence ID" value="CUQ76509.1"/>
    <property type="molecule type" value="Genomic_DNA"/>
</dbReference>
<evidence type="ECO:0000256" key="3">
    <source>
        <dbReference type="ARBA" id="ARBA00022908"/>
    </source>
</evidence>
<comment type="similarity">
    <text evidence="2">Belongs to the 'phage' integrase family.</text>
</comment>
<keyword evidence="3" id="KW-0229">DNA integration</keyword>
<dbReference type="EMBL" id="QSHM01000007">
    <property type="protein sequence ID" value="RHC13208.1"/>
    <property type="molecule type" value="Genomic_DNA"/>
</dbReference>
<dbReference type="GO" id="GO:0006310">
    <property type="term" value="P:DNA recombination"/>
    <property type="evidence" value="ECO:0007669"/>
    <property type="project" value="UniProtKB-KW"/>
</dbReference>
<dbReference type="InterPro" id="IPR002104">
    <property type="entry name" value="Integrase_catalytic"/>
</dbReference>
<dbReference type="InterPro" id="IPR013762">
    <property type="entry name" value="Integrase-like_cat_sf"/>
</dbReference>
<evidence type="ECO:0000256" key="1">
    <source>
        <dbReference type="ARBA" id="ARBA00003283"/>
    </source>
</evidence>
<sequence>MGKDLKGKELGQGIVQRKNGRYEARFTNRFGKRISFSGYDLKDVKKRYNESFYENEKEINIRENIKLDDWYIQWMNVCKYDVIRPDTKRHYNQIYKKHISPYLGNKYLKDIKQIDIKKRLKELDNKGYGFETKNKVRIILLDILNKAIVNEYLCKNPVKGISVKRDEEKDIKVLSVEEQSIFFDCCKGTFYDNLYVVAVTTGMRIGELAGLKWSDIDWNKKVINVKRTLVYQKYDDDIQKEFHIEQPKTKTSKRSIPINKQCEMALKRQYVQKMVITSKAPKSKTPRDEFKEFLFTTKFNTPLNSQTVCDSIKKIVDEINLTRDTLDEMETFSPHCFRHTFATRCFEAGIQPKTVQSYLGHATLQMTMDLYTKVMPSYMVNEMDKFSELYDNIENENDNITEKHYNESVEKNSKIVTFIGDSLVV</sequence>
<dbReference type="GO" id="GO:0003677">
    <property type="term" value="F:DNA binding"/>
    <property type="evidence" value="ECO:0007669"/>
    <property type="project" value="UniProtKB-KW"/>
</dbReference>